<dbReference type="EMBL" id="JAJAUY010000024">
    <property type="protein sequence ID" value="MCB5179581.1"/>
    <property type="molecule type" value="Genomic_DNA"/>
</dbReference>
<feature type="transmembrane region" description="Helical" evidence="1">
    <location>
        <begin position="47"/>
        <end position="71"/>
    </location>
</feature>
<comment type="caution">
    <text evidence="2">The sequence shown here is derived from an EMBL/GenBank/DDBJ whole genome shotgun (WGS) entry which is preliminary data.</text>
</comment>
<proteinExistence type="predicted"/>
<keyword evidence="3" id="KW-1185">Reference proteome</keyword>
<keyword evidence="1" id="KW-0812">Transmembrane</keyword>
<gene>
    <name evidence="2" type="ORF">LG632_09300</name>
</gene>
<keyword evidence="1" id="KW-1133">Transmembrane helix</keyword>
<evidence type="ECO:0000313" key="3">
    <source>
        <dbReference type="Proteomes" id="UP001199054"/>
    </source>
</evidence>
<name>A0ABS8B4S0_9ACTN</name>
<organism evidence="2 3">
    <name type="scientific">Streptomyces antimicrobicus</name>
    <dbReference type="NCBI Taxonomy" id="2883108"/>
    <lineage>
        <taxon>Bacteria</taxon>
        <taxon>Bacillati</taxon>
        <taxon>Actinomycetota</taxon>
        <taxon>Actinomycetes</taxon>
        <taxon>Kitasatosporales</taxon>
        <taxon>Streptomycetaceae</taxon>
        <taxon>Streptomyces</taxon>
    </lineage>
</organism>
<keyword evidence="1" id="KW-0472">Membrane</keyword>
<accession>A0ABS8B4S0</accession>
<evidence type="ECO:0000313" key="2">
    <source>
        <dbReference type="EMBL" id="MCB5179581.1"/>
    </source>
</evidence>
<reference evidence="2 3" key="1">
    <citation type="submission" date="2021-10" db="EMBL/GenBank/DDBJ databases">
        <title>Streptomyces sp. strain SMC 277, a novel streptomycete isolated from soil.</title>
        <authorList>
            <person name="Chanama M."/>
        </authorList>
    </citation>
    <scope>NUCLEOTIDE SEQUENCE [LARGE SCALE GENOMIC DNA]</scope>
    <source>
        <strain evidence="2 3">SMC 277</strain>
    </source>
</reference>
<sequence length="307" mass="32350">MIEQEQDSVLEARLRRMLAEDAEAVRPGQAPVTDIVRRGRQERCRQLAATAAALVVLGGLAGIPAVALTLASGGQDEDSPARYVAMASGSPATTSSAPVHVPSPPASPELLADGVTYDQAASWVDSCLRFKEEHRTPGEEWHPVRLSDMRIVLSQRAAADEEAPGGGHWVVAAKDDYPQTAVLCRVSDGRVTAFIGGQGGQRDENSPLVARDPHASKLWQQPASATAGSSRPAYRWGDFGTVAPEVSQVTVSYGGTMVQAGVQGGRYAVTGISERSDPAPPRLRGYDAKGVLIYDSAPDGGPQQDSS</sequence>
<dbReference type="RefSeq" id="WP_226726420.1">
    <property type="nucleotide sequence ID" value="NZ_JAJAUY010000024.1"/>
</dbReference>
<protein>
    <submittedName>
        <fullName evidence="2">Uncharacterized protein</fullName>
    </submittedName>
</protein>
<dbReference type="Proteomes" id="UP001199054">
    <property type="component" value="Unassembled WGS sequence"/>
</dbReference>
<evidence type="ECO:0000256" key="1">
    <source>
        <dbReference type="SAM" id="Phobius"/>
    </source>
</evidence>